<gene>
    <name evidence="1" type="ORF">ERJ67_06550</name>
</gene>
<name>A0A524RMX5_9CHRO</name>
<dbReference type="Proteomes" id="UP000317990">
    <property type="component" value="Unassembled WGS sequence"/>
</dbReference>
<organism evidence="1 2">
    <name type="scientific">Aphanocapsa feldmannii 277cV</name>
    <dbReference type="NCBI Taxonomy" id="2507553"/>
    <lineage>
        <taxon>Bacteria</taxon>
        <taxon>Bacillati</taxon>
        <taxon>Cyanobacteriota</taxon>
        <taxon>Cyanophyceae</taxon>
        <taxon>Oscillatoriophycideae</taxon>
        <taxon>Chroococcales</taxon>
        <taxon>Microcystaceae</taxon>
        <taxon>Aphanocapsa</taxon>
    </lineage>
</organism>
<accession>A0A524RMX5</accession>
<protein>
    <submittedName>
        <fullName evidence="1">ATP-binding protein</fullName>
    </submittedName>
</protein>
<dbReference type="SUPFAM" id="SSF52540">
    <property type="entry name" value="P-loop containing nucleoside triphosphate hydrolases"/>
    <property type="match status" value="1"/>
</dbReference>
<dbReference type="GO" id="GO:0005524">
    <property type="term" value="F:ATP binding"/>
    <property type="evidence" value="ECO:0007669"/>
    <property type="project" value="UniProtKB-KW"/>
</dbReference>
<sequence>MELPNLWKLYNLCASPYFQETLRDDREATPLSLFVGRQQERRLLLTTIGSSRSSRQALAGRPGIGKTTLVQAVKADALAAGYWTSTEIISLGREGSSEDLLGRLISGAYDAVLASCPSAAGPAVEAARQLVRSFRLRGGGFSLALAGFGAGGTQTDSVSTPASALLLDGPRVLGDLLTYAQGQGARGLVLHLDNLENLSEINAGRAAELLRSIRDQALLLDGLHLIVVGTTDAVRTVLQTHTQIRSVFSDPQILHPLALEEAQELLHNRYDSLRLDPGKPWREPLDPDVVERLYQLFRGDLRGMLKALEDGITVLLGLTAAAGSEGVAPVGMDDLLLVLRQRNQRELEDQLGPGAWDRLTAWGSSDPDAIRIQTELRTLWGISQPAVSQTLSQLIVVGAVEALPRRGREPIHYILTGTARLALSGS</sequence>
<proteinExistence type="predicted"/>
<keyword evidence="1" id="KW-0067">ATP-binding</keyword>
<dbReference type="Gene3D" id="3.40.50.300">
    <property type="entry name" value="P-loop containing nucleotide triphosphate hydrolases"/>
    <property type="match status" value="1"/>
</dbReference>
<reference evidence="1 2" key="1">
    <citation type="journal article" date="2019" name="mSystems">
        <title>Life at home and on the roam: Genomic adaptions reflect the dual lifestyle of an intracellular, facultative symbiont.</title>
        <authorList>
            <person name="Burgsdorf I."/>
        </authorList>
    </citation>
    <scope>NUCLEOTIDE SEQUENCE [LARGE SCALE GENOMIC DNA]</scope>
    <source>
        <strain evidence="1">277cV</strain>
    </source>
</reference>
<dbReference type="EMBL" id="SRMO01000066">
    <property type="protein sequence ID" value="TGG92134.1"/>
    <property type="molecule type" value="Genomic_DNA"/>
</dbReference>
<dbReference type="AlphaFoldDB" id="A0A524RMX5"/>
<comment type="caution">
    <text evidence="1">The sequence shown here is derived from an EMBL/GenBank/DDBJ whole genome shotgun (WGS) entry which is preliminary data.</text>
</comment>
<keyword evidence="1" id="KW-0547">Nucleotide-binding</keyword>
<dbReference type="InterPro" id="IPR027417">
    <property type="entry name" value="P-loop_NTPase"/>
</dbReference>
<evidence type="ECO:0000313" key="2">
    <source>
        <dbReference type="Proteomes" id="UP000317990"/>
    </source>
</evidence>
<evidence type="ECO:0000313" key="1">
    <source>
        <dbReference type="EMBL" id="TGG92134.1"/>
    </source>
</evidence>